<accession>A0A5B8QV21</accession>
<evidence type="ECO:0000313" key="6">
    <source>
        <dbReference type="Proteomes" id="UP000321124"/>
    </source>
</evidence>
<evidence type="ECO:0000256" key="2">
    <source>
        <dbReference type="ARBA" id="ARBA00023125"/>
    </source>
</evidence>
<dbReference type="GO" id="GO:0003700">
    <property type="term" value="F:DNA-binding transcription factor activity"/>
    <property type="evidence" value="ECO:0007669"/>
    <property type="project" value="InterPro"/>
</dbReference>
<dbReference type="GO" id="GO:0005829">
    <property type="term" value="C:cytosol"/>
    <property type="evidence" value="ECO:0007669"/>
    <property type="project" value="TreeGrafter"/>
</dbReference>
<dbReference type="PANTHER" id="PTHR47894">
    <property type="entry name" value="HTH-TYPE TRANSCRIPTIONAL REGULATOR GADX"/>
    <property type="match status" value="1"/>
</dbReference>
<gene>
    <name evidence="5" type="ORF">D0436_08725</name>
</gene>
<evidence type="ECO:0000256" key="1">
    <source>
        <dbReference type="ARBA" id="ARBA00023015"/>
    </source>
</evidence>
<dbReference type="SMART" id="SM00342">
    <property type="entry name" value="HTH_ARAC"/>
    <property type="match status" value="1"/>
</dbReference>
<feature type="domain" description="HTH araC/xylS-type" evidence="4">
    <location>
        <begin position="239"/>
        <end position="336"/>
    </location>
</feature>
<keyword evidence="3" id="KW-0804">Transcription</keyword>
<sequence>MLQRVDYKTNLMVGDQTYPAFELRNILDFIAMELGESALQQVCAHIGVGQAELNHCQFVYVWQVEYAMEFLRMRVGNPDIGTKLGLSYRVSSLGVLLPHLAQLTSLQACLQFVLNHPRLVGSFTDTLVRFEEDGICIRWLNTGRIDKAQYGFQFLHSIGSLLGLARELTGEAIMLKQINLAEPVRDSRFLSEATGAQVQFNCEYYEWSISLNYLSLAINYPFPAYTENTAYVSTTSFIETVLAAIREHFPQVLHLDDMAMQLHMSDRSFRRKLAQLGSSYQRLIDQVRCQRAVELILANELDIEAIAETLGYSDVSHFRQSFKHWIGHPPGYFSQLNGGERAN</sequence>
<dbReference type="InterPro" id="IPR009057">
    <property type="entry name" value="Homeodomain-like_sf"/>
</dbReference>
<name>A0A5B8QV21_9GAMM</name>
<dbReference type="PANTHER" id="PTHR47894:SF1">
    <property type="entry name" value="HTH-TYPE TRANSCRIPTIONAL REGULATOR VQSM"/>
    <property type="match status" value="1"/>
</dbReference>
<reference evidence="5 6" key="1">
    <citation type="journal article" date="2019" name="Ecotoxicol. Environ. Saf.">
        <title>Microbial characterization of heavy metal resistant bacterial strains isolated from an electroplating wastewater treatment plant.</title>
        <authorList>
            <person name="Cai X."/>
            <person name="Zheng X."/>
            <person name="Zhang D."/>
            <person name="Iqbal W."/>
            <person name="Liu C."/>
            <person name="Yang B."/>
            <person name="Zhao X."/>
            <person name="Lu X."/>
            <person name="Mao Y."/>
        </authorList>
    </citation>
    <scope>NUCLEOTIDE SEQUENCE [LARGE SCALE GENOMIC DNA]</scope>
    <source>
        <strain evidence="5 6">Ni1-3</strain>
    </source>
</reference>
<dbReference type="AlphaFoldDB" id="A0A5B8QV21"/>
<dbReference type="Pfam" id="PF12625">
    <property type="entry name" value="Arabinose_bd"/>
    <property type="match status" value="1"/>
</dbReference>
<dbReference type="Gene3D" id="1.10.10.60">
    <property type="entry name" value="Homeodomain-like"/>
    <property type="match status" value="1"/>
</dbReference>
<dbReference type="RefSeq" id="WP_208662290.1">
    <property type="nucleotide sequence ID" value="NZ_CP031775.2"/>
</dbReference>
<dbReference type="EMBL" id="CP031775">
    <property type="protein sequence ID" value="QDZ90550.1"/>
    <property type="molecule type" value="Genomic_DNA"/>
</dbReference>
<keyword evidence="2" id="KW-0238">DNA-binding</keyword>
<proteinExistence type="predicted"/>
<dbReference type="GO" id="GO:0000976">
    <property type="term" value="F:transcription cis-regulatory region binding"/>
    <property type="evidence" value="ECO:0007669"/>
    <property type="project" value="TreeGrafter"/>
</dbReference>
<dbReference type="SUPFAM" id="SSF46689">
    <property type="entry name" value="Homeodomain-like"/>
    <property type="match status" value="1"/>
</dbReference>
<dbReference type="Proteomes" id="UP000321124">
    <property type="component" value="Chromosome"/>
</dbReference>
<keyword evidence="1" id="KW-0805">Transcription regulation</keyword>
<evidence type="ECO:0000313" key="5">
    <source>
        <dbReference type="EMBL" id="QDZ90550.1"/>
    </source>
</evidence>
<dbReference type="InterPro" id="IPR018060">
    <property type="entry name" value="HTH_AraC"/>
</dbReference>
<dbReference type="PROSITE" id="PS01124">
    <property type="entry name" value="HTH_ARAC_FAMILY_2"/>
    <property type="match status" value="1"/>
</dbReference>
<evidence type="ECO:0000259" key="4">
    <source>
        <dbReference type="PROSITE" id="PS01124"/>
    </source>
</evidence>
<dbReference type="Pfam" id="PF12833">
    <property type="entry name" value="HTH_18"/>
    <property type="match status" value="1"/>
</dbReference>
<dbReference type="KEGG" id="sdeo:D0436_08725"/>
<dbReference type="InterPro" id="IPR032687">
    <property type="entry name" value="AraC-type_N"/>
</dbReference>
<organism evidence="5 6">
    <name type="scientific">Shewanella decolorationis</name>
    <dbReference type="NCBI Taxonomy" id="256839"/>
    <lineage>
        <taxon>Bacteria</taxon>
        <taxon>Pseudomonadati</taxon>
        <taxon>Pseudomonadota</taxon>
        <taxon>Gammaproteobacteria</taxon>
        <taxon>Alteromonadales</taxon>
        <taxon>Shewanellaceae</taxon>
        <taxon>Shewanella</taxon>
    </lineage>
</organism>
<evidence type="ECO:0000256" key="3">
    <source>
        <dbReference type="ARBA" id="ARBA00023163"/>
    </source>
</evidence>
<protein>
    <submittedName>
        <fullName evidence="5">AraC family transcriptional regulator</fullName>
    </submittedName>
</protein>